<dbReference type="SUPFAM" id="SSF53383">
    <property type="entry name" value="PLP-dependent transferases"/>
    <property type="match status" value="1"/>
</dbReference>
<sequence>MKLSRFGEKVAGDAGIVTLMDDLGEALRVNPEMIFMGGGNPASIPEVEASLSSALQGVMDDPGVRRPMLGVYQPPQGDPEFLDSLAGELRRTCGWPVTRENLAVANGSQSAFFVLFNLLAGEGSDGVYRKVQLPLVPEYLGYADVGLAPSLFRANRPAIEWLPEGLFKYHIDFERLTLDDDLGALCLSRPTNPTGNLVTEDELNHLDALARARDLPLILDVAYGAPFPDIVYPSMRPFWNDNTILVLSLSKLGLPGARTGIVVARPEIIQAFARANTVLSLASGNLGPALAQQLLVRGELFRLGPEVIRPFYHQRMQSALAVFQRELAGLPVRIHRPEGAFFLWLWFEGLPISSMALYERLKARGVLVVPGEHFFPGLEEPWGHRQECLRVTYCQAPERVAEGAKILGDEVRRLYSDGA</sequence>
<dbReference type="CDD" id="cd00609">
    <property type="entry name" value="AAT_like"/>
    <property type="match status" value="1"/>
</dbReference>
<dbReference type="RefSeq" id="WP_123637734.1">
    <property type="nucleotide sequence ID" value="NZ_RJUK01000001.1"/>
</dbReference>
<dbReference type="Gene3D" id="3.40.640.10">
    <property type="entry name" value="Type I PLP-dependent aspartate aminotransferase-like (Major domain)"/>
    <property type="match status" value="1"/>
</dbReference>
<reference evidence="6 7" key="1">
    <citation type="submission" date="2018-11" db="EMBL/GenBank/DDBJ databases">
        <title>Genomic Encyclopedia of Type Strains, Phase IV (KMG-IV): sequencing the most valuable type-strain genomes for metagenomic binning, comparative biology and taxonomic classification.</title>
        <authorList>
            <person name="Goeker M."/>
        </authorList>
    </citation>
    <scope>NUCLEOTIDE SEQUENCE [LARGE SCALE GENOMIC DNA]</scope>
    <source>
        <strain evidence="6 7">DSM 16974</strain>
    </source>
</reference>
<dbReference type="InterPro" id="IPR050859">
    <property type="entry name" value="Class-I_PLP-dep_aminotransf"/>
</dbReference>
<accession>A0A3N1NWS6</accession>
<dbReference type="NCBIfam" id="NF006964">
    <property type="entry name" value="PRK09440.1-2"/>
    <property type="match status" value="1"/>
</dbReference>
<dbReference type="GO" id="GO:0005829">
    <property type="term" value="C:cytosol"/>
    <property type="evidence" value="ECO:0007669"/>
    <property type="project" value="TreeGrafter"/>
</dbReference>
<dbReference type="GO" id="GO:0030170">
    <property type="term" value="F:pyridoxal phosphate binding"/>
    <property type="evidence" value="ECO:0007669"/>
    <property type="project" value="InterPro"/>
</dbReference>
<dbReference type="GO" id="GO:0009042">
    <property type="term" value="F:valine-pyruvate transaminase activity"/>
    <property type="evidence" value="ECO:0007669"/>
    <property type="project" value="TreeGrafter"/>
</dbReference>
<dbReference type="GO" id="GO:1901605">
    <property type="term" value="P:alpha-amino acid metabolic process"/>
    <property type="evidence" value="ECO:0007669"/>
    <property type="project" value="TreeGrafter"/>
</dbReference>
<keyword evidence="7" id="KW-1185">Reference proteome</keyword>
<dbReference type="PANTHER" id="PTHR42790">
    <property type="entry name" value="AMINOTRANSFERASE"/>
    <property type="match status" value="1"/>
</dbReference>
<evidence type="ECO:0000313" key="7">
    <source>
        <dbReference type="Proteomes" id="UP000273643"/>
    </source>
</evidence>
<feature type="domain" description="Aminotransferase class I/classII large" evidence="5">
    <location>
        <begin position="69"/>
        <end position="400"/>
    </location>
</feature>
<keyword evidence="3 6" id="KW-0808">Transferase</keyword>
<dbReference type="OrthoDB" id="9802328at2"/>
<evidence type="ECO:0000313" key="6">
    <source>
        <dbReference type="EMBL" id="ROQ20613.1"/>
    </source>
</evidence>
<dbReference type="Pfam" id="PF00155">
    <property type="entry name" value="Aminotran_1_2"/>
    <property type="match status" value="1"/>
</dbReference>
<dbReference type="PANTHER" id="PTHR42790:SF4">
    <property type="entry name" value="VALINE--PYRUVATE AMINOTRANSFERASE"/>
    <property type="match status" value="1"/>
</dbReference>
<protein>
    <submittedName>
        <fullName evidence="6">Valine-pyruvate aminotransferase</fullName>
    </submittedName>
</protein>
<evidence type="ECO:0000259" key="5">
    <source>
        <dbReference type="Pfam" id="PF00155"/>
    </source>
</evidence>
<name>A0A3N1NWS6_9GAMM</name>
<dbReference type="EMBL" id="RJUK01000001">
    <property type="protein sequence ID" value="ROQ20613.1"/>
    <property type="molecule type" value="Genomic_DNA"/>
</dbReference>
<comment type="caution">
    <text evidence="6">The sequence shown here is derived from an EMBL/GenBank/DDBJ whole genome shotgun (WGS) entry which is preliminary data.</text>
</comment>
<evidence type="ECO:0000256" key="2">
    <source>
        <dbReference type="ARBA" id="ARBA00022576"/>
    </source>
</evidence>
<evidence type="ECO:0000256" key="3">
    <source>
        <dbReference type="ARBA" id="ARBA00022679"/>
    </source>
</evidence>
<keyword evidence="4" id="KW-0663">Pyridoxal phosphate</keyword>
<dbReference type="InterPro" id="IPR015424">
    <property type="entry name" value="PyrdxlP-dep_Trfase"/>
</dbReference>
<keyword evidence="6" id="KW-0670">Pyruvate</keyword>
<keyword evidence="2 6" id="KW-0032">Aminotransferase</keyword>
<gene>
    <name evidence="6" type="ORF">EDC38_1220</name>
</gene>
<dbReference type="InterPro" id="IPR004839">
    <property type="entry name" value="Aminotransferase_I/II_large"/>
</dbReference>
<evidence type="ECO:0000256" key="4">
    <source>
        <dbReference type="ARBA" id="ARBA00022898"/>
    </source>
</evidence>
<comment type="cofactor">
    <cofactor evidence="1">
        <name>pyridoxal 5'-phosphate</name>
        <dbReference type="ChEBI" id="CHEBI:597326"/>
    </cofactor>
</comment>
<dbReference type="AlphaFoldDB" id="A0A3N1NWS6"/>
<evidence type="ECO:0000256" key="1">
    <source>
        <dbReference type="ARBA" id="ARBA00001933"/>
    </source>
</evidence>
<proteinExistence type="predicted"/>
<organism evidence="6 7">
    <name type="scientific">Marinimicrobium koreense</name>
    <dbReference type="NCBI Taxonomy" id="306545"/>
    <lineage>
        <taxon>Bacteria</taxon>
        <taxon>Pseudomonadati</taxon>
        <taxon>Pseudomonadota</taxon>
        <taxon>Gammaproteobacteria</taxon>
        <taxon>Cellvibrionales</taxon>
        <taxon>Cellvibrionaceae</taxon>
        <taxon>Marinimicrobium</taxon>
    </lineage>
</organism>
<dbReference type="Proteomes" id="UP000273643">
    <property type="component" value="Unassembled WGS sequence"/>
</dbReference>
<dbReference type="NCBIfam" id="NF006967">
    <property type="entry name" value="PRK09440.1-5"/>
    <property type="match status" value="1"/>
</dbReference>
<dbReference type="InterPro" id="IPR015421">
    <property type="entry name" value="PyrdxlP-dep_Trfase_major"/>
</dbReference>